<reference evidence="2 3" key="1">
    <citation type="submission" date="2015-08" db="EMBL/GenBank/DDBJ databases">
        <title>Emmonsia species relationships and genome sequence.</title>
        <authorList>
            <person name="Cuomo C.A."/>
            <person name="Schwartz I.S."/>
            <person name="Kenyon C."/>
            <person name="De Hoog G.S."/>
            <person name="Govender N.P."/>
            <person name="Botha A."/>
            <person name="Moreno L."/>
            <person name="De Vries M."/>
            <person name="Munoz J.F."/>
            <person name="Stielow J.B."/>
        </authorList>
    </citation>
    <scope>NUCLEOTIDE SEQUENCE [LARGE SCALE GENOMIC DNA]</scope>
    <source>
        <strain evidence="2 3">EI222</strain>
    </source>
</reference>
<dbReference type="EMBL" id="LGTZ01000107">
    <property type="protein sequence ID" value="OJD27370.1"/>
    <property type="molecule type" value="Genomic_DNA"/>
</dbReference>
<name>A0A1J9QH01_9EURO</name>
<evidence type="ECO:0000313" key="3">
    <source>
        <dbReference type="Proteomes" id="UP000242791"/>
    </source>
</evidence>
<dbReference type="AlphaFoldDB" id="A0A1J9QH01"/>
<keyword evidence="3" id="KW-1185">Reference proteome</keyword>
<dbReference type="PANTHER" id="PTHR37535">
    <property type="entry name" value="FLUG DOMAIN PROTEIN"/>
    <property type="match status" value="1"/>
</dbReference>
<comment type="caution">
    <text evidence="2">The sequence shown here is derived from an EMBL/GenBank/DDBJ whole genome shotgun (WGS) entry which is preliminary data.</text>
</comment>
<evidence type="ECO:0000313" key="2">
    <source>
        <dbReference type="EMBL" id="OJD27370.1"/>
    </source>
</evidence>
<proteinExistence type="predicted"/>
<accession>A0A1J9QH01</accession>
<dbReference type="PANTHER" id="PTHR37535:SF2">
    <property type="entry name" value="FINGER DOMAIN PROTEIN, PUTATIVE (AFU_ORTHOLOGUE AFUA_6G09300)-RELATED"/>
    <property type="match status" value="1"/>
</dbReference>
<dbReference type="InterPro" id="IPR021842">
    <property type="entry name" value="DUF3435"/>
</dbReference>
<dbReference type="OrthoDB" id="4184092at2759"/>
<dbReference type="Proteomes" id="UP000242791">
    <property type="component" value="Unassembled WGS sequence"/>
</dbReference>
<evidence type="ECO:0000256" key="1">
    <source>
        <dbReference type="SAM" id="MobiDB-lite"/>
    </source>
</evidence>
<dbReference type="VEuPathDB" id="FungiDB:ACJ73_01234"/>
<gene>
    <name evidence="2" type="ORF">ACJ73_01234</name>
</gene>
<sequence>MTTITGHNLNPASEREITGFEEVAHPYNLHYAGDKALNNSEEVTEALQNVMLQHADIRTFVKHYQVDVDVDAQGIVRKTGSQTAFKLSPEESRSLNYLPVVLGRQDTVQKRKRELDDREAELERANKVCKTALGHLDGRVLADSNPEVLERLEVFRYRTAEAKSVYNSAVSELRTEKQRERNRRIRENLERYKNEQPVIDLERQLAGKLVDTKVMGTFEHEAFMPPEHLMFVDCILTMPGASIEAEDQRRINTIDAGVAFCAVEEGRPSRRPAVDDDTYPPTKSRGAW</sequence>
<feature type="region of interest" description="Disordered" evidence="1">
    <location>
        <begin position="269"/>
        <end position="288"/>
    </location>
</feature>
<dbReference type="STRING" id="1658174.A0A1J9QH01"/>
<organism evidence="2 3">
    <name type="scientific">Blastomyces percursus</name>
    <dbReference type="NCBI Taxonomy" id="1658174"/>
    <lineage>
        <taxon>Eukaryota</taxon>
        <taxon>Fungi</taxon>
        <taxon>Dikarya</taxon>
        <taxon>Ascomycota</taxon>
        <taxon>Pezizomycotina</taxon>
        <taxon>Eurotiomycetes</taxon>
        <taxon>Eurotiomycetidae</taxon>
        <taxon>Onygenales</taxon>
        <taxon>Ajellomycetaceae</taxon>
        <taxon>Blastomyces</taxon>
    </lineage>
</organism>
<dbReference type="Pfam" id="PF11917">
    <property type="entry name" value="DUF3435"/>
    <property type="match status" value="1"/>
</dbReference>
<protein>
    <submittedName>
        <fullName evidence="2">Uncharacterized protein</fullName>
    </submittedName>
</protein>